<gene>
    <name evidence="8" type="ORF">ENY07_01490</name>
</gene>
<dbReference type="Pfam" id="PF01180">
    <property type="entry name" value="DHO_dh"/>
    <property type="match status" value="1"/>
</dbReference>
<comment type="cofactor">
    <cofactor evidence="1">
        <name>FMN</name>
        <dbReference type="ChEBI" id="CHEBI:58210"/>
    </cofactor>
</comment>
<dbReference type="PANTHER" id="PTHR48109:SF3">
    <property type="entry name" value="SLL0744 PROTEIN"/>
    <property type="match status" value="1"/>
</dbReference>
<name>A0A8J4H8F7_9PROT</name>
<dbReference type="SUPFAM" id="SSF51395">
    <property type="entry name" value="FMN-linked oxidoreductases"/>
    <property type="match status" value="1"/>
</dbReference>
<accession>A0A8J4H8F7</accession>
<dbReference type="GO" id="GO:0005737">
    <property type="term" value="C:cytoplasm"/>
    <property type="evidence" value="ECO:0007669"/>
    <property type="project" value="InterPro"/>
</dbReference>
<comment type="caution">
    <text evidence="8">The sequence shown here is derived from an EMBL/GenBank/DDBJ whole genome shotgun (WGS) entry which is preliminary data.</text>
</comment>
<reference evidence="8" key="1">
    <citation type="journal article" date="2020" name="mSystems">
        <title>Genome- and Community-Level Interaction Insights into Carbon Utilization and Element Cycling Functions of Hydrothermarchaeota in Hydrothermal Sediment.</title>
        <authorList>
            <person name="Zhou Z."/>
            <person name="Liu Y."/>
            <person name="Xu W."/>
            <person name="Pan J."/>
            <person name="Luo Z.H."/>
            <person name="Li M."/>
        </authorList>
    </citation>
    <scope>NUCLEOTIDE SEQUENCE</scope>
    <source>
        <strain evidence="8">SpSt-997</strain>
    </source>
</reference>
<feature type="domain" description="Dihydroorotate dehydrogenase catalytic" evidence="7">
    <location>
        <begin position="4"/>
        <end position="286"/>
    </location>
</feature>
<dbReference type="GO" id="GO:0044205">
    <property type="term" value="P:'de novo' UMP biosynthetic process"/>
    <property type="evidence" value="ECO:0007669"/>
    <property type="project" value="UniProtKB-UniPathway"/>
</dbReference>
<dbReference type="InterPro" id="IPR013785">
    <property type="entry name" value="Aldolase_TIM"/>
</dbReference>
<dbReference type="GO" id="GO:0004152">
    <property type="term" value="F:dihydroorotate dehydrogenase activity"/>
    <property type="evidence" value="ECO:0007669"/>
    <property type="project" value="InterPro"/>
</dbReference>
<keyword evidence="5" id="KW-0665">Pyrimidine biosynthesis</keyword>
<evidence type="ECO:0000313" key="8">
    <source>
        <dbReference type="EMBL" id="HGC41883.1"/>
    </source>
</evidence>
<evidence type="ECO:0000256" key="1">
    <source>
        <dbReference type="ARBA" id="ARBA00001917"/>
    </source>
</evidence>
<dbReference type="PANTHER" id="PTHR48109">
    <property type="entry name" value="DIHYDROOROTATE DEHYDROGENASE (QUINONE), MITOCHONDRIAL-RELATED"/>
    <property type="match status" value="1"/>
</dbReference>
<dbReference type="InterPro" id="IPR005720">
    <property type="entry name" value="Dihydroorotate_DH_cat"/>
</dbReference>
<keyword evidence="3" id="KW-0285">Flavoprotein</keyword>
<protein>
    <submittedName>
        <fullName evidence="8">Dihydroorotate dehydrogenase-like protein</fullName>
    </submittedName>
</protein>
<evidence type="ECO:0000256" key="3">
    <source>
        <dbReference type="ARBA" id="ARBA00022630"/>
    </source>
</evidence>
<evidence type="ECO:0000256" key="4">
    <source>
        <dbReference type="ARBA" id="ARBA00022643"/>
    </source>
</evidence>
<dbReference type="Gene3D" id="3.20.20.70">
    <property type="entry name" value="Aldolase class I"/>
    <property type="match status" value="1"/>
</dbReference>
<proteinExistence type="predicted"/>
<evidence type="ECO:0000259" key="7">
    <source>
        <dbReference type="Pfam" id="PF01180"/>
    </source>
</evidence>
<keyword evidence="4" id="KW-0288">FMN</keyword>
<dbReference type="GO" id="GO:0006207">
    <property type="term" value="P:'de novo' pyrimidine nucleobase biosynthetic process"/>
    <property type="evidence" value="ECO:0007669"/>
    <property type="project" value="TreeGrafter"/>
</dbReference>
<keyword evidence="6" id="KW-0560">Oxidoreductase</keyword>
<evidence type="ECO:0000256" key="6">
    <source>
        <dbReference type="ARBA" id="ARBA00023002"/>
    </source>
</evidence>
<dbReference type="PIRSF" id="PIRSF000164">
    <property type="entry name" value="DHO_oxidase"/>
    <property type="match status" value="1"/>
</dbReference>
<organism evidence="8">
    <name type="scientific">Acidicaldus sp</name>
    <dbReference type="NCBI Taxonomy" id="1872105"/>
    <lineage>
        <taxon>Bacteria</taxon>
        <taxon>Pseudomonadati</taxon>
        <taxon>Pseudomonadota</taxon>
        <taxon>Alphaproteobacteria</taxon>
        <taxon>Acetobacterales</taxon>
        <taxon>Acetobacteraceae</taxon>
        <taxon>Acidicaldus</taxon>
    </lineage>
</organism>
<comment type="pathway">
    <text evidence="2">Pyrimidine metabolism; UMP biosynthesis via de novo pathway.</text>
</comment>
<sequence>MDLRTRYLGLALKNPLIASASPLTGSLAGLRRLEDAGAAAVVLPSLFEEQIAAETALRDRLDDLASGFAEARGFFPEGSLPETGPHQQLELIARARAALDIPVIASLNGVTDAGWTHYATLAAEAGAQAIELNVYFPPTDPRLDSRAVEQRHEDVLGVVKRAVNIPVSMKLSSGFSAPGAVIRRLDAAGADGFVLFNRFYQPDIDLATLRLWRQPTLSSAAEIRPGLLWIGALAGTLRAEIAASTGVETADEVIKYLLVGADAVMTTAALLRHGPDHLRGLLAGLQRWGEARGFATLAALRGRMSRAGGGWPDDADRGDYITLLQSYRAPLP</sequence>
<dbReference type="AlphaFoldDB" id="A0A8J4H8F7"/>
<dbReference type="EMBL" id="DTQM01000027">
    <property type="protein sequence ID" value="HGC41883.1"/>
    <property type="molecule type" value="Genomic_DNA"/>
</dbReference>
<dbReference type="NCBIfam" id="NF005741">
    <property type="entry name" value="PRK07565.1"/>
    <property type="match status" value="1"/>
</dbReference>
<dbReference type="InterPro" id="IPR050074">
    <property type="entry name" value="DHO_dehydrogenase"/>
</dbReference>
<dbReference type="InterPro" id="IPR012135">
    <property type="entry name" value="Dihydroorotate_DH_1_2"/>
</dbReference>
<dbReference type="UniPathway" id="UPA00070"/>
<evidence type="ECO:0000256" key="5">
    <source>
        <dbReference type="ARBA" id="ARBA00022975"/>
    </source>
</evidence>
<evidence type="ECO:0000256" key="2">
    <source>
        <dbReference type="ARBA" id="ARBA00004725"/>
    </source>
</evidence>